<reference evidence="1" key="1">
    <citation type="submission" date="2020-03" db="EMBL/GenBank/DDBJ databases">
        <title>Transcriptomic Profiling of the Digestive Tract of the Rat Flea, Xenopsylla cheopis, Following Blood Feeding and Infection with Yersinia pestis.</title>
        <authorList>
            <person name="Bland D.M."/>
            <person name="Martens C.A."/>
            <person name="Virtaneva K."/>
            <person name="Kanakabandi K."/>
            <person name="Long D."/>
            <person name="Rosenke R."/>
            <person name="Saturday G.A."/>
            <person name="Hoyt F.H."/>
            <person name="Bruno D.P."/>
            <person name="Ribeiro J.M.C."/>
            <person name="Hinnebusch J."/>
        </authorList>
    </citation>
    <scope>NUCLEOTIDE SEQUENCE</scope>
</reference>
<protein>
    <submittedName>
        <fullName evidence="1">Putative secreted protein</fullName>
    </submittedName>
</protein>
<name>A0A6M2DVB3_XENCH</name>
<accession>A0A6M2DVB3</accession>
<organism evidence="1">
    <name type="scientific">Xenopsylla cheopis</name>
    <name type="common">Oriental rat flea</name>
    <name type="synonym">Pulex cheopis</name>
    <dbReference type="NCBI Taxonomy" id="163159"/>
    <lineage>
        <taxon>Eukaryota</taxon>
        <taxon>Metazoa</taxon>
        <taxon>Ecdysozoa</taxon>
        <taxon>Arthropoda</taxon>
        <taxon>Hexapoda</taxon>
        <taxon>Insecta</taxon>
        <taxon>Pterygota</taxon>
        <taxon>Neoptera</taxon>
        <taxon>Endopterygota</taxon>
        <taxon>Siphonaptera</taxon>
        <taxon>Pulicidae</taxon>
        <taxon>Xenopsyllinae</taxon>
        <taxon>Xenopsylla</taxon>
    </lineage>
</organism>
<dbReference type="EMBL" id="GIIL01006549">
    <property type="protein sequence ID" value="NOV50275.1"/>
    <property type="molecule type" value="Transcribed_RNA"/>
</dbReference>
<dbReference type="AlphaFoldDB" id="A0A6M2DVB3"/>
<evidence type="ECO:0000313" key="1">
    <source>
        <dbReference type="EMBL" id="NOV50275.1"/>
    </source>
</evidence>
<sequence>MTYYIYIVIRLRVLVFLISWKTTGKHMIFAGPHDRAILVGLQHQWFPEQLTLDGLQGIRVAKVNYDLV</sequence>
<proteinExistence type="predicted"/>